<keyword evidence="4 6" id="KW-1133">Transmembrane helix</keyword>
<accession>A0A1M6GMF9</accession>
<keyword evidence="9" id="KW-1185">Reference proteome</keyword>
<keyword evidence="5 6" id="KW-0472">Membrane</keyword>
<evidence type="ECO:0000256" key="6">
    <source>
        <dbReference type="SAM" id="Phobius"/>
    </source>
</evidence>
<dbReference type="InterPro" id="IPR019264">
    <property type="entry name" value="DUF2179"/>
</dbReference>
<evidence type="ECO:0000256" key="2">
    <source>
        <dbReference type="ARBA" id="ARBA00022475"/>
    </source>
</evidence>
<evidence type="ECO:0000256" key="4">
    <source>
        <dbReference type="ARBA" id="ARBA00022989"/>
    </source>
</evidence>
<evidence type="ECO:0000256" key="3">
    <source>
        <dbReference type="ARBA" id="ARBA00022692"/>
    </source>
</evidence>
<evidence type="ECO:0000313" key="9">
    <source>
        <dbReference type="Proteomes" id="UP000184442"/>
    </source>
</evidence>
<dbReference type="CDD" id="cd16380">
    <property type="entry name" value="YitT_C"/>
    <property type="match status" value="1"/>
</dbReference>
<sequence length="290" mass="31805">MGLIDRIYNGKLKYPVMIFTILLGSLISGISFNAFIMPHKLLSGGISGIALITNYLTGISPGVLIFALNVPIFVLGYKFIDKEFIILSLIGMTSFSIFIDAFSFLRGLYIVDDVMLSCLYGGILNGIGMGIVFRNRASQGGIDIVAVIVKKYMSINLGSTSLVINLIIILVASFIYGLKPALYTLITIYVASQVLDKVQQGFDIRKQVIIISEREDEVVQEILKKLHRGVTYLDGEGAFTGKKKKVIYCIVALNQLAKLKQIVKEIDPNAFMAVSDTAEVLGRGFSKRGV</sequence>
<dbReference type="GO" id="GO:0005886">
    <property type="term" value="C:plasma membrane"/>
    <property type="evidence" value="ECO:0007669"/>
    <property type="project" value="UniProtKB-SubCell"/>
</dbReference>
<dbReference type="PANTHER" id="PTHR33545:SF5">
    <property type="entry name" value="UPF0750 MEMBRANE PROTEIN YITT"/>
    <property type="match status" value="1"/>
</dbReference>
<dbReference type="InterPro" id="IPR003740">
    <property type="entry name" value="YitT"/>
</dbReference>
<dbReference type="EMBL" id="FQZS01000016">
    <property type="protein sequence ID" value="SHJ11056.1"/>
    <property type="molecule type" value="Genomic_DNA"/>
</dbReference>
<proteinExistence type="predicted"/>
<name>A0A1M6GMF9_9FIRM</name>
<dbReference type="AlphaFoldDB" id="A0A1M6GMF9"/>
<keyword evidence="2" id="KW-1003">Cell membrane</keyword>
<feature type="transmembrane region" description="Helical" evidence="6">
    <location>
        <begin position="55"/>
        <end position="77"/>
    </location>
</feature>
<feature type="transmembrane region" description="Helical" evidence="6">
    <location>
        <begin position="114"/>
        <end position="133"/>
    </location>
</feature>
<reference evidence="8 9" key="1">
    <citation type="submission" date="2016-11" db="EMBL/GenBank/DDBJ databases">
        <authorList>
            <person name="Jaros S."/>
            <person name="Januszkiewicz K."/>
            <person name="Wedrychowicz H."/>
        </authorList>
    </citation>
    <scope>NUCLEOTIDE SEQUENCE [LARGE SCALE GENOMIC DNA]</scope>
    <source>
        <strain evidence="8 9">DSM 19022</strain>
    </source>
</reference>
<dbReference type="PANTHER" id="PTHR33545">
    <property type="entry name" value="UPF0750 MEMBRANE PROTEIN YITT-RELATED"/>
    <property type="match status" value="1"/>
</dbReference>
<dbReference type="Pfam" id="PF02588">
    <property type="entry name" value="YitT_membrane"/>
    <property type="match status" value="1"/>
</dbReference>
<evidence type="ECO:0000313" key="8">
    <source>
        <dbReference type="EMBL" id="SHJ11056.1"/>
    </source>
</evidence>
<evidence type="ECO:0000256" key="5">
    <source>
        <dbReference type="ARBA" id="ARBA00023136"/>
    </source>
</evidence>
<dbReference type="InterPro" id="IPR015867">
    <property type="entry name" value="N-reg_PII/ATP_PRibTrfase_C"/>
</dbReference>
<organism evidence="8 9">
    <name type="scientific">Lutispora thermophila DSM 19022</name>
    <dbReference type="NCBI Taxonomy" id="1122184"/>
    <lineage>
        <taxon>Bacteria</taxon>
        <taxon>Bacillati</taxon>
        <taxon>Bacillota</taxon>
        <taxon>Clostridia</taxon>
        <taxon>Lutisporales</taxon>
        <taxon>Lutisporaceae</taxon>
        <taxon>Lutispora</taxon>
    </lineage>
</organism>
<evidence type="ECO:0000259" key="7">
    <source>
        <dbReference type="Pfam" id="PF10035"/>
    </source>
</evidence>
<dbReference type="Gene3D" id="3.30.70.120">
    <property type="match status" value="1"/>
</dbReference>
<evidence type="ECO:0000256" key="1">
    <source>
        <dbReference type="ARBA" id="ARBA00004651"/>
    </source>
</evidence>
<keyword evidence="3 6" id="KW-0812">Transmembrane</keyword>
<dbReference type="RefSeq" id="WP_073026463.1">
    <property type="nucleotide sequence ID" value="NZ_FQZS01000016.1"/>
</dbReference>
<feature type="transmembrane region" description="Helical" evidence="6">
    <location>
        <begin position="154"/>
        <end position="175"/>
    </location>
</feature>
<feature type="transmembrane region" description="Helical" evidence="6">
    <location>
        <begin position="84"/>
        <end position="108"/>
    </location>
</feature>
<feature type="transmembrane region" description="Helical" evidence="6">
    <location>
        <begin position="12"/>
        <end position="35"/>
    </location>
</feature>
<dbReference type="PIRSF" id="PIRSF006483">
    <property type="entry name" value="Membrane_protein_YitT"/>
    <property type="match status" value="1"/>
</dbReference>
<dbReference type="Pfam" id="PF10035">
    <property type="entry name" value="DUF2179"/>
    <property type="match status" value="1"/>
</dbReference>
<dbReference type="InterPro" id="IPR051461">
    <property type="entry name" value="UPF0750_membrane"/>
</dbReference>
<protein>
    <submittedName>
        <fullName evidence="8">Uncharacterized membrane-anchored protein YitT, contains DUF161 and DUF2179 domains</fullName>
    </submittedName>
</protein>
<gene>
    <name evidence="8" type="ORF">SAMN02745176_02425</name>
</gene>
<dbReference type="OrthoDB" id="9779786at2"/>
<dbReference type="STRING" id="1122184.SAMN02745176_02425"/>
<feature type="domain" description="DUF2179" evidence="7">
    <location>
        <begin position="228"/>
        <end position="282"/>
    </location>
</feature>
<comment type="subcellular location">
    <subcellularLocation>
        <location evidence="1">Cell membrane</location>
        <topology evidence="1">Multi-pass membrane protein</topology>
    </subcellularLocation>
</comment>
<dbReference type="Proteomes" id="UP000184442">
    <property type="component" value="Unassembled WGS sequence"/>
</dbReference>